<evidence type="ECO:0000256" key="12">
    <source>
        <dbReference type="HAMAP-Rule" id="MF_03133"/>
    </source>
</evidence>
<keyword evidence="10 12" id="KW-0030">Aminoacyl-tRNA synthetase</keyword>
<dbReference type="InterPro" id="IPR018165">
    <property type="entry name" value="Ala-tRNA-synth_IIc_core"/>
</dbReference>
<dbReference type="Pfam" id="PF14771">
    <property type="entry name" value="DUF4476"/>
    <property type="match status" value="1"/>
</dbReference>
<dbReference type="InterPro" id="IPR001611">
    <property type="entry name" value="Leu-rich_rpt"/>
</dbReference>
<feature type="domain" description="Alanyl-transfer RNA synthetases family profile" evidence="15">
    <location>
        <begin position="569"/>
        <end position="1100"/>
    </location>
</feature>
<dbReference type="Proteomes" id="UP001178507">
    <property type="component" value="Unassembled WGS sequence"/>
</dbReference>
<dbReference type="PRINTS" id="PR00980">
    <property type="entry name" value="TRNASYNTHALA"/>
</dbReference>
<accession>A0AA36JBF9</accession>
<dbReference type="EMBL" id="CAUJNA010003482">
    <property type="protein sequence ID" value="CAJ1403127.1"/>
    <property type="molecule type" value="Genomic_DNA"/>
</dbReference>
<evidence type="ECO:0000256" key="5">
    <source>
        <dbReference type="ARBA" id="ARBA00022741"/>
    </source>
</evidence>
<keyword evidence="8 12" id="KW-0694">RNA-binding</keyword>
<dbReference type="GO" id="GO:0000049">
    <property type="term" value="F:tRNA binding"/>
    <property type="evidence" value="ECO:0007669"/>
    <property type="project" value="UniProtKB-KW"/>
</dbReference>
<keyword evidence="9 12" id="KW-0648">Protein biosynthesis</keyword>
<dbReference type="PROSITE" id="PS51375">
    <property type="entry name" value="PPR"/>
    <property type="match status" value="1"/>
</dbReference>
<dbReference type="HAMAP" id="MF_00036_B">
    <property type="entry name" value="Ala_tRNA_synth_B"/>
    <property type="match status" value="1"/>
</dbReference>
<dbReference type="Gene3D" id="1.25.40.10">
    <property type="entry name" value="Tetratricopeptide repeat domain"/>
    <property type="match status" value="3"/>
</dbReference>
<evidence type="ECO:0000256" key="11">
    <source>
        <dbReference type="ARBA" id="ARBA00048300"/>
    </source>
</evidence>
<dbReference type="Gene3D" id="3.30.930.10">
    <property type="entry name" value="Bira Bifunctional Protein, Domain 2"/>
    <property type="match status" value="1"/>
</dbReference>
<dbReference type="Pfam" id="PF01411">
    <property type="entry name" value="tRNA-synt_2c"/>
    <property type="match status" value="1"/>
</dbReference>
<evidence type="ECO:0000259" key="15">
    <source>
        <dbReference type="PROSITE" id="PS50860"/>
    </source>
</evidence>
<keyword evidence="5 12" id="KW-0547">Nucleotide-binding</keyword>
<comment type="similarity">
    <text evidence="1 12">Belongs to the class-II aminoacyl-tRNA synthetase family.</text>
</comment>
<comment type="caution">
    <text evidence="12">Lacks conserved residue(s) required for the propagation of feature annotation.</text>
</comment>
<proteinExistence type="inferred from homology"/>
<comment type="catalytic activity">
    <reaction evidence="11 12">
        <text>tRNA(Ala) + L-alanine + ATP = L-alanyl-tRNA(Ala) + AMP + diphosphate</text>
        <dbReference type="Rhea" id="RHEA:12540"/>
        <dbReference type="Rhea" id="RHEA-COMP:9657"/>
        <dbReference type="Rhea" id="RHEA-COMP:9923"/>
        <dbReference type="ChEBI" id="CHEBI:30616"/>
        <dbReference type="ChEBI" id="CHEBI:33019"/>
        <dbReference type="ChEBI" id="CHEBI:57972"/>
        <dbReference type="ChEBI" id="CHEBI:78442"/>
        <dbReference type="ChEBI" id="CHEBI:78497"/>
        <dbReference type="ChEBI" id="CHEBI:456215"/>
        <dbReference type="EC" id="6.1.1.7"/>
    </reaction>
</comment>
<sequence length="2364" mass="262417">MTLWARAPEPRAERTPVGQARPKRAAPPRVAWAATLALRDLAQCNNIVSYLASCTWSAALSIVNRCIAQHAQQSLAALGLMQSMGIAREWRGSMALLSQGWSSSMRPSLILSNMALTALAETRSGAVTWPRAVAILSNIPRWQVQPGTVSYNAMSTSMEKQSSWQQVLCMPRLAQSRGVRCDAFSMGSLAKSCRSCWDASLNLLEQVAAQSLRVHLFTASAALTTMEKSNAWAPALAMVHRMACSALEVDVVATCAATSACAGSSQWAFAVLLARTGWETCRSVVALNAALSACERARRWERAMLLLGLASASFTRLTMISYNAALSASEKIRRWDLSLALLGTRKGLRASLVTMNAVVSSSEGSWELSLQLLSLVLKLAFVPDLVSYNAAISAQEKCGSWSWASRLLAQMSKVACLPDVVSLAAVAAADRGWERALATLARPLKPNVVSCTASMHSCAAAMNWKNVLDVMAFMRRIMVRQNCVTLHAALTAAEKTRPHDGTLHLAEDLRQSASGAMSLDHGYLSSIGMQPVTATAAILTGAEEGGESGAVASAPRKTGGKGPGSGEFTTGQEVRDTFVDFFKGKKHDFVISSPVVPHNDPTLLFINAGMNQFKPIFVGQVDPSHPFAKLKRAANSQKCIRAGGKHNDLEDVGKDVYHHTFFEMLGNWSFGDYFKEEAITWAWQLLTEVYHLDPARLYATYYGGDPKQPTVPPDDEAKKIWLRYLPAERILPFDMKDNFWEMGDTGPCGPCSEIHYDRIGGRDAAHLVNMDDPDVLEIWNLVFMQFERKEGGSLIELPAKSVDTGMGLERVTSVLLDVRSNYDTDLFQTIFTAIKEKTQTSKTYAGKVGDADKDHVDMAYRVIADHIRTLTIALTDGATPSNEGRGYVLRRILRRAVRFGREILDAPPGFFHQLVDSVLDTLGNAFPTLKQNPEDVRAIIKEEEAQFGRTLDRGIKQFKTFAKKGSISGEDAFLLFTTFGFPVDLTQLMGEELKVEVDMPGFEKKMADFREDSKKKKSATSSKDMTLKANETDKLINGMKLKPTDDNLKYDWVTEGDGNEHSAKIQAIYDGQDRFDAGGNGPGKAETKKFEGKAKEDGEKLGRWEATAGSGDTFVGVVQDGAEQLLECICISAIVLEPMDTMSVQDELHLSFVEVWTGSKKAKGTTPCESLNARFQRVCRKIILANRAFGGLQAEAKALRQSYRRASRDFAHFSDTAAREFHVEDFWQNYKSRPGTSWAATPVISGDWDGLRSKKATEQVDDMFGSWTSSLFGLKPSPAPGPCDGRASTAPPGFRRQRSETVETCYTACSFWHEPTMRSMRGSDSENSTFEELPGFFTASCEFDLERTQLTNCFSWCSFLREAGNSPLVLADPSLLSRIPGLEGLPVMDAALEQYIHTCNKLGVRPRPLPFITGHAPNLLAADQNLTDKDLLSILSLTKEVDLIEDEVDLSGNRNLTDAALVPFLHECGQKRTCLTSLNLSFCALGAAALDLLAQLLLKGGLGLLNVLDISGVQVPMAAQQRLMDSVGRHPNLWRANLANLGLGKLRCARTSLQGLFQSQSLEEVDLSWNTFDSAAFSQLGRALSSGSVARLAVAGCSNMTRAVRDLPIDYFLEQLCNVQHLTYLDISVNHIDSRSAFILEDASDTLQCLADLEISENPLGSAGLRCVFRLLAQKTSGLQWLRWDGCAYGVKAEDESFCPRSPSGHYELDLARPYHRAILRRIYKTCERFRVRPSVAFQMVASSHAAYQHASKQKGRWNVATGGTLSMDFNVDGLGVESPEGRSLWSFLAQRSRRRLAPALHKVAPLLALWQKTRDSAKEQETMLECLCTDFLLRPEQIRALRCAKAEHQAFLSSCCLPHDEPPQLLLLYATTMEEYVSQCKHMGHLMINLECPNWHYRLDMSCPRDAAIAEQLSSLNLWDMELDRRQRTDTSELGDQSHWRNVFHQGPWKPDVSRWALPREGRLDFDYVSARRPPSGSDAISQGYFEQLLELLSSFKEVEGLAKVEALRRSGHQLFLSCGQMRELLSILPWEEARLRAAVMLYFQVVDIQNETIFRVVFDTPKTLQRFRRSLGYLVTFPFIQPEGSFHLCLEQREKRVIAHLLAVLQGKERCSLQELVFCDISERKTSLPSLPKAWETAVEKVPTRGVISGRYVCVHEERNLPVRKQLLQQYGGWKVGHISKQNVCWWADCSDAPEGLLDVVQLYLRNRGFEALRAASWTSADFGPALAEWGVEDAEGIFQFLSCGQKAVSRREWSLLEDFAREVRQQAQDLVRCAARRFHLTDVLDQLWSKLGESDATLTPEEWKQALEERLGFYGPKGQAFRLMEETSGQLSAKQLVFLAPMLEQYLAVRAENAAVKADKP</sequence>
<dbReference type="GO" id="GO:0070143">
    <property type="term" value="P:mitochondrial alanyl-tRNA aminoacylation"/>
    <property type="evidence" value="ECO:0007669"/>
    <property type="project" value="UniProtKB-UniRule"/>
</dbReference>
<dbReference type="InterPro" id="IPR032675">
    <property type="entry name" value="LRR_dom_sf"/>
</dbReference>
<keyword evidence="3 12" id="KW-0436">Ligase</keyword>
<keyword evidence="12" id="KW-0496">Mitochondrion</keyword>
<dbReference type="GO" id="GO:0008270">
    <property type="term" value="F:zinc ion binding"/>
    <property type="evidence" value="ECO:0007669"/>
    <property type="project" value="UniProtKB-UniRule"/>
</dbReference>
<dbReference type="GO" id="GO:0002161">
    <property type="term" value="F:aminoacyl-tRNA deacylase activity"/>
    <property type="evidence" value="ECO:0007669"/>
    <property type="project" value="TreeGrafter"/>
</dbReference>
<dbReference type="InterPro" id="IPR011990">
    <property type="entry name" value="TPR-like_helical_dom_sf"/>
</dbReference>
<name>A0AA36JBF9_9DINO</name>
<feature type="region of interest" description="Disordered" evidence="14">
    <location>
        <begin position="1"/>
        <end position="24"/>
    </location>
</feature>
<reference evidence="16" key="1">
    <citation type="submission" date="2023-08" db="EMBL/GenBank/DDBJ databases">
        <authorList>
            <person name="Chen Y."/>
            <person name="Shah S."/>
            <person name="Dougan E. K."/>
            <person name="Thang M."/>
            <person name="Chan C."/>
        </authorList>
    </citation>
    <scope>NUCLEOTIDE SEQUENCE</scope>
</reference>
<dbReference type="PANTHER" id="PTHR11777">
    <property type="entry name" value="ALANYL-TRNA SYNTHETASE"/>
    <property type="match status" value="1"/>
</dbReference>
<dbReference type="EC" id="6.1.1.7" evidence="12"/>
<comment type="subunit">
    <text evidence="12">Monomer.</text>
</comment>
<evidence type="ECO:0000256" key="10">
    <source>
        <dbReference type="ARBA" id="ARBA00023146"/>
    </source>
</evidence>
<keyword evidence="12" id="KW-0963">Cytoplasm</keyword>
<evidence type="ECO:0000256" key="3">
    <source>
        <dbReference type="ARBA" id="ARBA00022598"/>
    </source>
</evidence>
<dbReference type="GO" id="GO:0004813">
    <property type="term" value="F:alanine-tRNA ligase activity"/>
    <property type="evidence" value="ECO:0007669"/>
    <property type="project" value="UniProtKB-UniRule"/>
</dbReference>
<keyword evidence="6" id="KW-0862">Zinc</keyword>
<comment type="caution">
    <text evidence="16">The sequence shown here is derived from an EMBL/GenBank/DDBJ whole genome shotgun (WGS) entry which is preliminary data.</text>
</comment>
<comment type="subcellular location">
    <subcellularLocation>
        <location evidence="12">Mitochondrion</location>
    </subcellularLocation>
    <subcellularLocation>
        <location evidence="12">Cytoplasm</location>
    </subcellularLocation>
</comment>
<keyword evidence="2 12" id="KW-0820">tRNA-binding</keyword>
<evidence type="ECO:0000256" key="9">
    <source>
        <dbReference type="ARBA" id="ARBA00022917"/>
    </source>
</evidence>
<evidence type="ECO:0000256" key="7">
    <source>
        <dbReference type="ARBA" id="ARBA00022840"/>
    </source>
</evidence>
<dbReference type="GO" id="GO:0005524">
    <property type="term" value="F:ATP binding"/>
    <property type="evidence" value="ECO:0007669"/>
    <property type="project" value="UniProtKB-UniRule"/>
</dbReference>
<feature type="repeat" description="PPR" evidence="13">
    <location>
        <begin position="384"/>
        <end position="418"/>
    </location>
</feature>
<protein>
    <recommendedName>
        <fullName evidence="12">Alanine--tRNA ligase</fullName>
        <ecNumber evidence="12">6.1.1.7</ecNumber>
    </recommendedName>
    <alternativeName>
        <fullName evidence="12">Alanyl-tRNA synthetase</fullName>
        <shortName evidence="12">AlaRS</shortName>
    </alternativeName>
</protein>
<dbReference type="InterPro" id="IPR018164">
    <property type="entry name" value="Ala-tRNA-synth_IIc_N"/>
</dbReference>
<evidence type="ECO:0000256" key="2">
    <source>
        <dbReference type="ARBA" id="ARBA00022555"/>
    </source>
</evidence>
<dbReference type="InterPro" id="IPR002318">
    <property type="entry name" value="Ala-tRNA-lgiase_IIc"/>
</dbReference>
<dbReference type="InterPro" id="IPR002885">
    <property type="entry name" value="PPR_rpt"/>
</dbReference>
<dbReference type="SUPFAM" id="SSF55681">
    <property type="entry name" value="Class II aaRS and biotin synthetases"/>
    <property type="match status" value="1"/>
</dbReference>
<evidence type="ECO:0000256" key="6">
    <source>
        <dbReference type="ARBA" id="ARBA00022833"/>
    </source>
</evidence>
<dbReference type="InterPro" id="IPR018162">
    <property type="entry name" value="Ala-tRNA-ligase_IIc_anticod-bd"/>
</dbReference>
<dbReference type="InterPro" id="IPR028011">
    <property type="entry name" value="DUF4476"/>
</dbReference>
<dbReference type="SUPFAM" id="SSF101353">
    <property type="entry name" value="Putative anticodon-binding domain of alanyl-tRNA synthetase (AlaRS)"/>
    <property type="match status" value="1"/>
</dbReference>
<keyword evidence="7 12" id="KW-0067">ATP-binding</keyword>
<evidence type="ECO:0000313" key="17">
    <source>
        <dbReference type="Proteomes" id="UP001178507"/>
    </source>
</evidence>
<keyword evidence="4" id="KW-0479">Metal-binding</keyword>
<organism evidence="16 17">
    <name type="scientific">Effrenium voratum</name>
    <dbReference type="NCBI Taxonomy" id="2562239"/>
    <lineage>
        <taxon>Eukaryota</taxon>
        <taxon>Sar</taxon>
        <taxon>Alveolata</taxon>
        <taxon>Dinophyceae</taxon>
        <taxon>Suessiales</taxon>
        <taxon>Symbiodiniaceae</taxon>
        <taxon>Effrenium</taxon>
    </lineage>
</organism>
<dbReference type="PROSITE" id="PS50860">
    <property type="entry name" value="AA_TRNA_LIGASE_II_ALA"/>
    <property type="match status" value="1"/>
</dbReference>
<dbReference type="FunFam" id="3.30.930.10:FF:000011">
    <property type="entry name" value="Alanine--tRNA ligase, cytoplasmic"/>
    <property type="match status" value="1"/>
</dbReference>
<feature type="compositionally biased region" description="Basic and acidic residues" evidence="14">
    <location>
        <begin position="1085"/>
        <end position="1099"/>
    </location>
</feature>
<dbReference type="Pfam" id="PF13516">
    <property type="entry name" value="LRR_6"/>
    <property type="match status" value="1"/>
</dbReference>
<keyword evidence="17" id="KW-1185">Reference proteome</keyword>
<dbReference type="InterPro" id="IPR050058">
    <property type="entry name" value="Ala-tRNA_ligase"/>
</dbReference>
<dbReference type="CDD" id="cd00673">
    <property type="entry name" value="AlaRS_core"/>
    <property type="match status" value="1"/>
</dbReference>
<feature type="region of interest" description="Disordered" evidence="14">
    <location>
        <begin position="1077"/>
        <end position="1099"/>
    </location>
</feature>
<dbReference type="GO" id="GO:0005739">
    <property type="term" value="C:mitochondrion"/>
    <property type="evidence" value="ECO:0007669"/>
    <property type="project" value="UniProtKB-SubCell"/>
</dbReference>
<gene>
    <name evidence="16" type="ORF">EVOR1521_LOCUS25869</name>
</gene>
<evidence type="ECO:0000256" key="8">
    <source>
        <dbReference type="ARBA" id="ARBA00022884"/>
    </source>
</evidence>
<dbReference type="SUPFAM" id="SSF52047">
    <property type="entry name" value="RNI-like"/>
    <property type="match status" value="1"/>
</dbReference>
<dbReference type="Gene3D" id="3.80.10.10">
    <property type="entry name" value="Ribonuclease Inhibitor"/>
    <property type="match status" value="1"/>
</dbReference>
<evidence type="ECO:0000256" key="14">
    <source>
        <dbReference type="SAM" id="MobiDB-lite"/>
    </source>
</evidence>
<comment type="domain">
    <text evidence="12">Consists of three domains; the N-terminal catalytic domain, the editing domain and the C-terminal C-Ala domain. The editing domain removes incorrectly charged amino acids, while the C-Ala domain, along with tRNA(Ala), serves as a bridge to cooperatively bring together the editing and aminoacylation centers thus stimulating deacylation of misacylated tRNAs.</text>
</comment>
<dbReference type="InterPro" id="IPR045864">
    <property type="entry name" value="aa-tRNA-synth_II/BPL/LPL"/>
</dbReference>
<evidence type="ECO:0000256" key="1">
    <source>
        <dbReference type="ARBA" id="ARBA00008226"/>
    </source>
</evidence>
<comment type="function">
    <text evidence="12">Catalyzes the attachment of alanine to tRNA(Ala) in a two-step reaction: alanine is first activated by ATP to form Ala-AMP and then transferred to the acceptor end of tRNA(Ala). Also edits incorrectly charged tRNA(Ala) via its editing domain.</text>
</comment>
<evidence type="ECO:0000313" key="16">
    <source>
        <dbReference type="EMBL" id="CAJ1403127.1"/>
    </source>
</evidence>
<dbReference type="PANTHER" id="PTHR11777:SF9">
    <property type="entry name" value="ALANINE--TRNA LIGASE, CYTOPLASMIC"/>
    <property type="match status" value="1"/>
</dbReference>
<feature type="region of interest" description="Disordered" evidence="14">
    <location>
        <begin position="545"/>
        <end position="569"/>
    </location>
</feature>
<dbReference type="InterPro" id="IPR023033">
    <property type="entry name" value="Ala_tRNA_ligase_euk/bac"/>
</dbReference>
<evidence type="ECO:0000256" key="4">
    <source>
        <dbReference type="ARBA" id="ARBA00022723"/>
    </source>
</evidence>
<dbReference type="NCBIfam" id="TIGR00344">
    <property type="entry name" value="alaS"/>
    <property type="match status" value="1"/>
</dbReference>
<evidence type="ECO:0000256" key="13">
    <source>
        <dbReference type="PROSITE-ProRule" id="PRU00708"/>
    </source>
</evidence>